<keyword evidence="1" id="KW-1133">Transmembrane helix</keyword>
<feature type="transmembrane region" description="Helical" evidence="1">
    <location>
        <begin position="525"/>
        <end position="542"/>
    </location>
</feature>
<name>A0AAD0L625_PSEPU</name>
<feature type="transmembrane region" description="Helical" evidence="1">
    <location>
        <begin position="436"/>
        <end position="453"/>
    </location>
</feature>
<proteinExistence type="predicted"/>
<dbReference type="EMBL" id="CP030750">
    <property type="protein sequence ID" value="AXA24254.1"/>
    <property type="molecule type" value="Genomic_DNA"/>
</dbReference>
<evidence type="ECO:0000256" key="1">
    <source>
        <dbReference type="SAM" id="Phobius"/>
    </source>
</evidence>
<dbReference type="Proteomes" id="UP000251617">
    <property type="component" value="Chromosome"/>
</dbReference>
<evidence type="ECO:0000313" key="2">
    <source>
        <dbReference type="EMBL" id="AXA24254.1"/>
    </source>
</evidence>
<sequence>MLAGFKAALMNKVGVDKANADINNAVTAQSNEIVKAIFLEEMRNQTLIRMTARLNEEIMCISESQLAGKTYVKDIETYIKFLNGTTDLYQYDGAIECVGGKQGAFKLYGSRDMATVTNERNTAFKQLVDHNYEIIGNQATALSNVTIDETNGSACVKARKGLSTDFARYYPQCLRESSANRQIINMTAGNFTMTGNGEGNYVDTNYLLKRNSQSDSMMIRSFDSIMTEMFNSVEVKAEFKETNKDAYLETLITGNLGDVNSLTDTIMFIINPATSFKRDLGWTDECKGSMYRCIKSENVIPALQNVSEKMIDSGFYIATFSLSASILSSKFKKADDKSMSLDGKDKKHSSVKQKLLKVVEFLFSIFSTYGYWMFYIGWLIAYILAVIPLFFVIVGLLILIYLLFSIFLSVFRFMWMLFPNDRNNITMNFRKMANEFIYDVSIKAVLIIVQVFFYKALGWALKVVCFYMLTFMEQGVTEAIFGSILLAPVCYFVIIGMLQGVIKLLDAYAERLGGNSLLAEIMSDSLQLCLIVITFGLPLLFIRINRAVRRRR</sequence>
<gene>
    <name evidence="2" type="ORF">C1S65_09075</name>
</gene>
<protein>
    <submittedName>
        <fullName evidence="2">Uncharacterized protein</fullName>
    </submittedName>
</protein>
<keyword evidence="1" id="KW-0472">Membrane</keyword>
<evidence type="ECO:0000313" key="3">
    <source>
        <dbReference type="Proteomes" id="UP000251617"/>
    </source>
</evidence>
<accession>A0AAD0L625</accession>
<feature type="transmembrane region" description="Helical" evidence="1">
    <location>
        <begin position="484"/>
        <end position="505"/>
    </location>
</feature>
<keyword evidence="1" id="KW-0812">Transmembrane</keyword>
<feature type="transmembrane region" description="Helical" evidence="1">
    <location>
        <begin position="382"/>
        <end position="415"/>
    </location>
</feature>
<dbReference type="AlphaFoldDB" id="A0AAD0L625"/>
<reference evidence="2 3" key="1">
    <citation type="submission" date="2018-06" db="EMBL/GenBank/DDBJ databases">
        <title>The genome of Pseudomonas putida NX-1, a lignin degrader.</title>
        <authorList>
            <person name="Xu Z."/>
        </authorList>
    </citation>
    <scope>NUCLEOTIDE SEQUENCE [LARGE SCALE GENOMIC DNA]</scope>
    <source>
        <strain evidence="2 3">NX-1</strain>
    </source>
</reference>
<organism evidence="2 3">
    <name type="scientific">Pseudomonas putida</name>
    <name type="common">Arthrobacter siderocapsulatus</name>
    <dbReference type="NCBI Taxonomy" id="303"/>
    <lineage>
        <taxon>Bacteria</taxon>
        <taxon>Pseudomonadati</taxon>
        <taxon>Pseudomonadota</taxon>
        <taxon>Gammaproteobacteria</taxon>
        <taxon>Pseudomonadales</taxon>
        <taxon>Pseudomonadaceae</taxon>
        <taxon>Pseudomonas</taxon>
    </lineage>
</organism>